<keyword evidence="3 6" id="KW-0812">Transmembrane</keyword>
<accession>D8PN64</accession>
<keyword evidence="5 6" id="KW-0472">Membrane</keyword>
<comment type="subcellular location">
    <subcellularLocation>
        <location evidence="1">Membrane</location>
        <topology evidence="1">Multi-pass membrane protein</topology>
    </subcellularLocation>
</comment>
<evidence type="ECO:0000256" key="5">
    <source>
        <dbReference type="ARBA" id="ARBA00023136"/>
    </source>
</evidence>
<gene>
    <name evidence="7" type="ORF">SCHCODRAFT_84072</name>
</gene>
<dbReference type="GO" id="GO:0140480">
    <property type="term" value="P:mitotic spindle pole body insertion into the nuclear envelope"/>
    <property type="evidence" value="ECO:0007669"/>
    <property type="project" value="EnsemblFungi"/>
</dbReference>
<dbReference type="PANTHER" id="PTHR12703:SF4">
    <property type="entry name" value="TRANSMEMBRANE PROTEIN 33"/>
    <property type="match status" value="1"/>
</dbReference>
<comment type="similarity">
    <text evidence="2">Belongs to the PER33/POM33 family.</text>
</comment>
<dbReference type="GO" id="GO:0032153">
    <property type="term" value="C:cell division site"/>
    <property type="evidence" value="ECO:0007669"/>
    <property type="project" value="EnsemblFungi"/>
</dbReference>
<evidence type="ECO:0008006" key="9">
    <source>
        <dbReference type="Google" id="ProtNLM"/>
    </source>
</evidence>
<dbReference type="PANTHER" id="PTHR12703">
    <property type="entry name" value="TRANSMEMBRANE PROTEIN 33"/>
    <property type="match status" value="1"/>
</dbReference>
<dbReference type="HOGENOM" id="CLU_065417_0_0_1"/>
<evidence type="ECO:0000256" key="6">
    <source>
        <dbReference type="SAM" id="Phobius"/>
    </source>
</evidence>
<feature type="transmembrane region" description="Helical" evidence="6">
    <location>
        <begin position="37"/>
        <end position="57"/>
    </location>
</feature>
<dbReference type="Proteomes" id="UP000007431">
    <property type="component" value="Unassembled WGS sequence"/>
</dbReference>
<feature type="transmembrane region" description="Helical" evidence="6">
    <location>
        <begin position="78"/>
        <end position="101"/>
    </location>
</feature>
<dbReference type="EMBL" id="GL377302">
    <property type="protein sequence ID" value="EFJ03561.1"/>
    <property type="molecule type" value="Genomic_DNA"/>
</dbReference>
<dbReference type="GO" id="GO:0032541">
    <property type="term" value="C:cortical endoplasmic reticulum"/>
    <property type="evidence" value="ECO:0007669"/>
    <property type="project" value="EnsemblFungi"/>
</dbReference>
<sequence length="253" mass="27851">MATTQHYVWASGHFVLLLAAAIYMPAGILFSNSKNKFYSLALLGALTSYAIVCYKSLGAPQPNINYIRRALMDENVQYFILAFHWWSAKPVTLALVPYIIFSTFHALTFTRTTILPRVLPPGPPATAGGPPTPHPLAKSLQAWVKANYDKAMRIVALTEIAIMARLVIGAVLRANSLMSIILYAVFLRSRYYQSAFTREAFSIANRKLDEFATRDGVPPVAKTVLDQARFYIAKYAGGPVAAQAVPPQGAARR</sequence>
<dbReference type="eggNOG" id="KOG4002">
    <property type="taxonomic scope" value="Eukaryota"/>
</dbReference>
<dbReference type="KEGG" id="scm:SCHCO_02612751"/>
<dbReference type="AlphaFoldDB" id="D8PN64"/>
<dbReference type="RefSeq" id="XP_003038463.1">
    <property type="nucleotide sequence ID" value="XM_003038417.1"/>
</dbReference>
<reference evidence="7 8" key="1">
    <citation type="journal article" date="2010" name="Nat. Biotechnol.">
        <title>Genome sequence of the model mushroom Schizophyllum commune.</title>
        <authorList>
            <person name="Ohm R.A."/>
            <person name="de Jong J.F."/>
            <person name="Lugones L.G."/>
            <person name="Aerts A."/>
            <person name="Kothe E."/>
            <person name="Stajich J.E."/>
            <person name="de Vries R.P."/>
            <person name="Record E."/>
            <person name="Levasseur A."/>
            <person name="Baker S.E."/>
            <person name="Bartholomew K.A."/>
            <person name="Coutinho P.M."/>
            <person name="Erdmann S."/>
            <person name="Fowler T.J."/>
            <person name="Gathman A.C."/>
            <person name="Lombard V."/>
            <person name="Henrissat B."/>
            <person name="Knabe N."/>
            <person name="Kuees U."/>
            <person name="Lilly W.W."/>
            <person name="Lindquist E."/>
            <person name="Lucas S."/>
            <person name="Magnuson J.K."/>
            <person name="Piumi F."/>
            <person name="Raudaskoski M."/>
            <person name="Salamov A."/>
            <person name="Schmutz J."/>
            <person name="Schwarze F.W.M.R."/>
            <person name="vanKuyk P.A."/>
            <person name="Horton J.S."/>
            <person name="Grigoriev I.V."/>
            <person name="Woesten H.A.B."/>
        </authorList>
    </citation>
    <scope>NUCLEOTIDE SEQUENCE [LARGE SCALE GENOMIC DNA]</scope>
    <source>
        <strain evidence="8">H4-8 / FGSC 9210</strain>
    </source>
</reference>
<keyword evidence="8" id="KW-1185">Reference proteome</keyword>
<dbReference type="InParanoid" id="D8PN64"/>
<evidence type="ECO:0000313" key="8">
    <source>
        <dbReference type="Proteomes" id="UP000007431"/>
    </source>
</evidence>
<protein>
    <recommendedName>
        <fullName evidence="9">Endoplasmic reticulum protein</fullName>
    </recommendedName>
</protein>
<proteinExistence type="inferred from homology"/>
<dbReference type="GO" id="GO:1990809">
    <property type="term" value="P:endoplasmic reticulum tubular network membrane organization"/>
    <property type="evidence" value="ECO:0007669"/>
    <property type="project" value="EnsemblFungi"/>
</dbReference>
<dbReference type="GO" id="GO:0071763">
    <property type="term" value="P:nuclear membrane organization"/>
    <property type="evidence" value="ECO:0007669"/>
    <property type="project" value="EnsemblFungi"/>
</dbReference>
<dbReference type="InterPro" id="IPR005344">
    <property type="entry name" value="TMEM33/Pom33"/>
</dbReference>
<evidence type="ECO:0000256" key="2">
    <source>
        <dbReference type="ARBA" id="ARBA00007322"/>
    </source>
</evidence>
<dbReference type="VEuPathDB" id="FungiDB:SCHCODRAFT_02612751"/>
<evidence type="ECO:0000313" key="7">
    <source>
        <dbReference type="EMBL" id="EFJ03561.1"/>
    </source>
</evidence>
<name>D8PN64_SCHCM</name>
<dbReference type="FunCoup" id="D8PN64">
    <property type="interactions" value="160"/>
</dbReference>
<organism evidence="8">
    <name type="scientific">Schizophyllum commune (strain H4-8 / FGSC 9210)</name>
    <name type="common">Split gill fungus</name>
    <dbReference type="NCBI Taxonomy" id="578458"/>
    <lineage>
        <taxon>Eukaryota</taxon>
        <taxon>Fungi</taxon>
        <taxon>Dikarya</taxon>
        <taxon>Basidiomycota</taxon>
        <taxon>Agaricomycotina</taxon>
        <taxon>Agaricomycetes</taxon>
        <taxon>Agaricomycetidae</taxon>
        <taxon>Agaricales</taxon>
        <taxon>Schizophyllaceae</taxon>
        <taxon>Schizophyllum</taxon>
    </lineage>
</organism>
<dbReference type="GO" id="GO:0031965">
    <property type="term" value="C:nuclear membrane"/>
    <property type="evidence" value="ECO:0007669"/>
    <property type="project" value="EnsemblFungi"/>
</dbReference>
<feature type="transmembrane region" description="Helical" evidence="6">
    <location>
        <begin position="162"/>
        <end position="186"/>
    </location>
</feature>
<evidence type="ECO:0000256" key="1">
    <source>
        <dbReference type="ARBA" id="ARBA00004141"/>
    </source>
</evidence>
<feature type="transmembrane region" description="Helical" evidence="6">
    <location>
        <begin position="7"/>
        <end position="31"/>
    </location>
</feature>
<dbReference type="OrthoDB" id="5581259at2759"/>
<dbReference type="Pfam" id="PF03661">
    <property type="entry name" value="TMEM33_Pom33"/>
    <property type="match status" value="1"/>
</dbReference>
<dbReference type="STRING" id="578458.D8PN64"/>
<dbReference type="GeneID" id="9589716"/>
<evidence type="ECO:0000256" key="3">
    <source>
        <dbReference type="ARBA" id="ARBA00022692"/>
    </source>
</evidence>
<evidence type="ECO:0000256" key="4">
    <source>
        <dbReference type="ARBA" id="ARBA00022989"/>
    </source>
</evidence>
<dbReference type="InterPro" id="IPR051645">
    <property type="entry name" value="PER33/POM33_regulator"/>
</dbReference>
<keyword evidence="4 6" id="KW-1133">Transmembrane helix</keyword>
<dbReference type="OMA" id="FFSIRPT"/>